<dbReference type="EMBL" id="CP002282">
    <property type="protein sequence ID" value="ADO84353.1"/>
    <property type="molecule type" value="Genomic_DNA"/>
</dbReference>
<evidence type="ECO:0000259" key="2">
    <source>
        <dbReference type="Pfam" id="PF07905"/>
    </source>
</evidence>
<keyword evidence="6" id="KW-1185">Reference proteome</keyword>
<dbReference type="Pfam" id="PF07905">
    <property type="entry name" value="PucR"/>
    <property type="match status" value="1"/>
</dbReference>
<dbReference type="InterPro" id="IPR042070">
    <property type="entry name" value="PucR_C-HTH_sf"/>
</dbReference>
<dbReference type="OrthoDB" id="143422at2"/>
<feature type="domain" description="PucR C-terminal helix-turn-helix" evidence="3">
    <location>
        <begin position="322"/>
        <end position="378"/>
    </location>
</feature>
<dbReference type="Gene3D" id="1.10.10.2840">
    <property type="entry name" value="PucR C-terminal helix-turn-helix domain"/>
    <property type="match status" value="1"/>
</dbReference>
<dbReference type="HOGENOM" id="CLU_017436_6_0_0"/>
<evidence type="ECO:0000259" key="3">
    <source>
        <dbReference type="Pfam" id="PF13556"/>
    </source>
</evidence>
<evidence type="ECO:0000259" key="4">
    <source>
        <dbReference type="Pfam" id="PF17853"/>
    </source>
</evidence>
<feature type="domain" description="Purine catabolism PurC-like" evidence="2">
    <location>
        <begin position="16"/>
        <end position="124"/>
    </location>
</feature>
<evidence type="ECO:0000313" key="6">
    <source>
        <dbReference type="Proteomes" id="UP000006875"/>
    </source>
</evidence>
<reference evidence="5 6" key="1">
    <citation type="journal article" date="2010" name="Stand. Genomic Sci.">
        <title>Complete genome sequence of Ilyobacter polytropus type strain (CuHbu1).</title>
        <authorList>
            <person name="Sikorski J."/>
            <person name="Chertkov O."/>
            <person name="Lapidus A."/>
            <person name="Nolan M."/>
            <person name="Lucas S."/>
            <person name="Del Rio T.G."/>
            <person name="Tice H."/>
            <person name="Cheng J.F."/>
            <person name="Tapia R."/>
            <person name="Han C."/>
            <person name="Goodwin L."/>
            <person name="Pitluck S."/>
            <person name="Liolios K."/>
            <person name="Ivanova N."/>
            <person name="Mavromatis K."/>
            <person name="Mikhailova N."/>
            <person name="Pati A."/>
            <person name="Chen A."/>
            <person name="Palaniappan K."/>
            <person name="Land M."/>
            <person name="Hauser L."/>
            <person name="Chang Y.J."/>
            <person name="Jeffries C.D."/>
            <person name="Brambilla E."/>
            <person name="Yasawong M."/>
            <person name="Rohde M."/>
            <person name="Pukall R."/>
            <person name="Spring S."/>
            <person name="Goker M."/>
            <person name="Woyke T."/>
            <person name="Bristow J."/>
            <person name="Eisen J.A."/>
            <person name="Markowitz V."/>
            <person name="Hugenholtz P."/>
            <person name="Kyrpides N.C."/>
            <person name="Klenk H.P."/>
        </authorList>
    </citation>
    <scope>NUCLEOTIDE SEQUENCE [LARGE SCALE GENOMIC DNA]</scope>
    <source>
        <strain evidence="6">ATCC 51220 / DSM 2926 / LMG 16218 / CuHBu1</strain>
        <plasmid evidence="6">pILYOP01</plasmid>
    </source>
</reference>
<dbReference type="PANTHER" id="PTHR33744">
    <property type="entry name" value="CARBOHYDRATE DIACID REGULATOR"/>
    <property type="match status" value="1"/>
</dbReference>
<evidence type="ECO:0000313" key="5">
    <source>
        <dbReference type="EMBL" id="ADO84353.1"/>
    </source>
</evidence>
<keyword evidence="5" id="KW-0614">Plasmid</keyword>
<dbReference type="InterPro" id="IPR012914">
    <property type="entry name" value="PucR_dom"/>
</dbReference>
<evidence type="ECO:0000256" key="1">
    <source>
        <dbReference type="ARBA" id="ARBA00006754"/>
    </source>
</evidence>
<name>E3HC27_ILYPC</name>
<dbReference type="InterPro" id="IPR051448">
    <property type="entry name" value="CdaR-like_regulators"/>
</dbReference>
<comment type="similarity">
    <text evidence="1">Belongs to the CdaR family.</text>
</comment>
<organism evidence="5 6">
    <name type="scientific">Ilyobacter polytropus (strain ATCC 51220 / DSM 2926 / LMG 16218 / CuHBu1)</name>
    <dbReference type="NCBI Taxonomy" id="572544"/>
    <lineage>
        <taxon>Bacteria</taxon>
        <taxon>Fusobacteriati</taxon>
        <taxon>Fusobacteriota</taxon>
        <taxon>Fusobacteriia</taxon>
        <taxon>Fusobacteriales</taxon>
        <taxon>Fusobacteriaceae</taxon>
        <taxon>Ilyobacter</taxon>
    </lineage>
</organism>
<dbReference type="Pfam" id="PF17853">
    <property type="entry name" value="GGDEF_2"/>
    <property type="match status" value="1"/>
</dbReference>
<feature type="domain" description="CdaR GGDEF-like" evidence="4">
    <location>
        <begin position="155"/>
        <end position="268"/>
    </location>
</feature>
<geneLocation type="plasmid" evidence="5 6">
    <name>pILYOP01</name>
</geneLocation>
<sequence length="383" mass="44211">MIVKLRELYGSVKDQEIKLIAGKKGLDNIVRWVHMVENIEISVFLDGQEIAFTTGIGLEKKSDLLDLVKHAYNNRCSGMVINIGPFIDEISDEIIAFANEHNFPIFEVPWHVHVAEIMRIFCYNITISDRINTELSGAFKNSIFFQNQEELYVPQLERYDFNANWSYCLAIMEPVNMNTDKRSKILKTIENTVSSITQKSFVFELEGKFVLVFAEYTEEEIREIIKITKDKCSPLLKGNEEIYCGIGKSTRNIKCIAKSYKRASDVLKLQKSSDNNDIIIYRELGLYKLLLSLEDEEVVQEYYQETLDPLVKHDQLNNTDYVEVLDTYLKNNGSLKGVAAELFYHRNTITYKLNKIQEILSCDLSELNTKLAYSIALMLKEII</sequence>
<dbReference type="Pfam" id="PF13556">
    <property type="entry name" value="HTH_30"/>
    <property type="match status" value="1"/>
</dbReference>
<proteinExistence type="inferred from homology"/>
<dbReference type="AlphaFoldDB" id="E3HC27"/>
<dbReference type="InterPro" id="IPR041522">
    <property type="entry name" value="CdaR_GGDEF"/>
</dbReference>
<dbReference type="PANTHER" id="PTHR33744:SF1">
    <property type="entry name" value="DNA-BINDING TRANSCRIPTIONAL ACTIVATOR ADER"/>
    <property type="match status" value="1"/>
</dbReference>
<dbReference type="Proteomes" id="UP000006875">
    <property type="component" value="Plasmid pILYOP01"/>
</dbReference>
<dbReference type="RefSeq" id="WP_013389011.1">
    <property type="nucleotide sequence ID" value="NC_014633.1"/>
</dbReference>
<dbReference type="InterPro" id="IPR025736">
    <property type="entry name" value="PucR_C-HTH_dom"/>
</dbReference>
<gene>
    <name evidence="5" type="ordered locus">Ilyop_2596</name>
</gene>
<dbReference type="KEGG" id="ipo:Ilyop_2596"/>
<protein>
    <submittedName>
        <fullName evidence="5">Transcriptional regulator, PucR family</fullName>
    </submittedName>
</protein>
<accession>E3HC27</accession>